<comment type="caution">
    <text evidence="1">The sequence shown here is derived from an EMBL/GenBank/DDBJ whole genome shotgun (WGS) entry which is preliminary data.</text>
</comment>
<accession>A0A5C6ADU9</accession>
<name>A0A5C6ADU9_9BACT</name>
<evidence type="ECO:0000313" key="1">
    <source>
        <dbReference type="EMBL" id="TWT97488.1"/>
    </source>
</evidence>
<proteinExistence type="predicted"/>
<keyword evidence="2" id="KW-1185">Reference proteome</keyword>
<protein>
    <submittedName>
        <fullName evidence="1">Uncharacterized protein</fullName>
    </submittedName>
</protein>
<sequence length="72" mass="7989">MSIPIGRTHPRSEADRFNIIRLGKIVASAGSSIIVQKSVFFQSDHHSDDLDDPIKAKMFQYLAASNFDRPSG</sequence>
<dbReference type="AlphaFoldDB" id="A0A5C6ADU9"/>
<evidence type="ECO:0000313" key="2">
    <source>
        <dbReference type="Proteomes" id="UP000316213"/>
    </source>
</evidence>
<dbReference type="EMBL" id="SJPM01000004">
    <property type="protein sequence ID" value="TWT97488.1"/>
    <property type="molecule type" value="Genomic_DNA"/>
</dbReference>
<reference evidence="1 2" key="1">
    <citation type="submission" date="2019-02" db="EMBL/GenBank/DDBJ databases">
        <title>Deep-cultivation of Planctomycetes and their phenomic and genomic characterization uncovers novel biology.</title>
        <authorList>
            <person name="Wiegand S."/>
            <person name="Jogler M."/>
            <person name="Boedeker C."/>
            <person name="Pinto D."/>
            <person name="Vollmers J."/>
            <person name="Rivas-Marin E."/>
            <person name="Kohn T."/>
            <person name="Peeters S.H."/>
            <person name="Heuer A."/>
            <person name="Rast P."/>
            <person name="Oberbeckmann S."/>
            <person name="Bunk B."/>
            <person name="Jeske O."/>
            <person name="Meyerdierks A."/>
            <person name="Storesund J.E."/>
            <person name="Kallscheuer N."/>
            <person name="Luecker S."/>
            <person name="Lage O.M."/>
            <person name="Pohl T."/>
            <person name="Merkel B.J."/>
            <person name="Hornburger P."/>
            <person name="Mueller R.-W."/>
            <person name="Bruemmer F."/>
            <person name="Labrenz M."/>
            <person name="Spormann A.M."/>
            <person name="Op Den Camp H."/>
            <person name="Overmann J."/>
            <person name="Amann R."/>
            <person name="Jetten M.S.M."/>
            <person name="Mascher T."/>
            <person name="Medema M.H."/>
            <person name="Devos D.P."/>
            <person name="Kaster A.-K."/>
            <person name="Ovreas L."/>
            <person name="Rohde M."/>
            <person name="Galperin M.Y."/>
            <person name="Jogler C."/>
        </authorList>
    </citation>
    <scope>NUCLEOTIDE SEQUENCE [LARGE SCALE GENOMIC DNA]</scope>
    <source>
        <strain evidence="1 2">Pla100</strain>
    </source>
</reference>
<gene>
    <name evidence="1" type="ORF">Pla100_26420</name>
</gene>
<organism evidence="1 2">
    <name type="scientific">Neorhodopirellula pilleata</name>
    <dbReference type="NCBI Taxonomy" id="2714738"/>
    <lineage>
        <taxon>Bacteria</taxon>
        <taxon>Pseudomonadati</taxon>
        <taxon>Planctomycetota</taxon>
        <taxon>Planctomycetia</taxon>
        <taxon>Pirellulales</taxon>
        <taxon>Pirellulaceae</taxon>
        <taxon>Neorhodopirellula</taxon>
    </lineage>
</organism>
<dbReference type="Proteomes" id="UP000316213">
    <property type="component" value="Unassembled WGS sequence"/>
</dbReference>